<dbReference type="InterPro" id="IPR034391">
    <property type="entry name" value="AdoMet-like_SPASM_containing"/>
</dbReference>
<dbReference type="SUPFAM" id="SSF102114">
    <property type="entry name" value="Radical SAM enzymes"/>
    <property type="match status" value="1"/>
</dbReference>
<evidence type="ECO:0000313" key="9">
    <source>
        <dbReference type="EMBL" id="PFH01412.1"/>
    </source>
</evidence>
<evidence type="ECO:0000259" key="8">
    <source>
        <dbReference type="Pfam" id="PF13186"/>
    </source>
</evidence>
<dbReference type="CDD" id="cd01335">
    <property type="entry name" value="Radical_SAM"/>
    <property type="match status" value="1"/>
</dbReference>
<keyword evidence="4" id="KW-0479">Metal-binding</keyword>
<evidence type="ECO:0000256" key="2">
    <source>
        <dbReference type="ARBA" id="ARBA00022485"/>
    </source>
</evidence>
<dbReference type="EMBL" id="PDBW01000001">
    <property type="protein sequence ID" value="PFH01412.1"/>
    <property type="molecule type" value="Genomic_DNA"/>
</dbReference>
<evidence type="ECO:0000256" key="5">
    <source>
        <dbReference type="ARBA" id="ARBA00023004"/>
    </source>
</evidence>
<evidence type="ECO:0000256" key="1">
    <source>
        <dbReference type="ARBA" id="ARBA00001966"/>
    </source>
</evidence>
<name>A0AB36TBJ1_ACETH</name>
<keyword evidence="2" id="KW-0004">4Fe-4S</keyword>
<dbReference type="PANTHER" id="PTHR11228:SF7">
    <property type="entry name" value="PQQA PEPTIDE CYCLASE"/>
    <property type="match status" value="1"/>
</dbReference>
<dbReference type="CDD" id="cd21109">
    <property type="entry name" value="SPASM"/>
    <property type="match status" value="1"/>
</dbReference>
<dbReference type="SFLD" id="SFLDS00029">
    <property type="entry name" value="Radical_SAM"/>
    <property type="match status" value="1"/>
</dbReference>
<sequence length="344" mass="39103">MRAVRIDGQTPGGKRNKLKDALPLDTPYMVQFFPIYACNFKCGYCIHSVPVSQRRYITDKTAMDFNLYKKCIDGLSKFPNKVKMIRFAGTGEPLLHKDIAKMVEYAVKMNVAEAVDIVTNGLLLEPDLSDKLIAAGLSKLRVSIQGVTSGKYEEISGKKVGISKIVDNLSYFYNAKQKSENTTQLYIKIIDCALEEGDEEKFLNMFGDICDIIAIEHLLPAVPQIEYKDKFNMDSDNLLTQNGNRILEAQVCPQPFYMMQINPEGNIVPCCAMETAKVIGNVNDNDLYSLWVGEEFNKFRRNLLSLNKQIYPVCKSCESYKYSMFEEDFLDDARLKLLDLYVSR</sequence>
<dbReference type="SFLD" id="SFLDG01387">
    <property type="entry name" value="BtrN-like_SPASM_domain_contain"/>
    <property type="match status" value="1"/>
</dbReference>
<dbReference type="InterPro" id="IPR007197">
    <property type="entry name" value="rSAM"/>
</dbReference>
<dbReference type="Pfam" id="PF04055">
    <property type="entry name" value="Radical_SAM"/>
    <property type="match status" value="1"/>
</dbReference>
<proteinExistence type="predicted"/>
<dbReference type="Gene3D" id="3.20.20.70">
    <property type="entry name" value="Aldolase class I"/>
    <property type="match status" value="1"/>
</dbReference>
<reference evidence="9 10" key="1">
    <citation type="submission" date="2017-09" db="EMBL/GenBank/DDBJ databases">
        <title>Evaluation of Pacific Biosciences Sequencing Technology to Finishing C. thermocellum Genome Sequences.</title>
        <authorList>
            <person name="Brown S."/>
        </authorList>
    </citation>
    <scope>NUCLEOTIDE SEQUENCE [LARGE SCALE GENOMIC DNA]</scope>
    <source>
        <strain evidence="9 10">AD2</strain>
    </source>
</reference>
<dbReference type="InterPro" id="IPR023885">
    <property type="entry name" value="4Fe4S-binding_SPASM_dom"/>
</dbReference>
<dbReference type="Pfam" id="PF13186">
    <property type="entry name" value="SPASM"/>
    <property type="match status" value="1"/>
</dbReference>
<dbReference type="SFLD" id="SFLDG01067">
    <property type="entry name" value="SPASM/twitch_domain_containing"/>
    <property type="match status" value="1"/>
</dbReference>
<dbReference type="AlphaFoldDB" id="A0AB36TBJ1"/>
<evidence type="ECO:0000256" key="6">
    <source>
        <dbReference type="ARBA" id="ARBA00023014"/>
    </source>
</evidence>
<dbReference type="GO" id="GO:0003824">
    <property type="term" value="F:catalytic activity"/>
    <property type="evidence" value="ECO:0007669"/>
    <property type="project" value="InterPro"/>
</dbReference>
<dbReference type="GO" id="GO:0051536">
    <property type="term" value="F:iron-sulfur cluster binding"/>
    <property type="evidence" value="ECO:0007669"/>
    <property type="project" value="UniProtKB-KW"/>
</dbReference>
<dbReference type="GeneID" id="35804400"/>
<dbReference type="GO" id="GO:0046872">
    <property type="term" value="F:metal ion binding"/>
    <property type="evidence" value="ECO:0007669"/>
    <property type="project" value="UniProtKB-KW"/>
</dbReference>
<dbReference type="InterPro" id="IPR050377">
    <property type="entry name" value="Radical_SAM_PqqE_MftC-like"/>
</dbReference>
<dbReference type="InterPro" id="IPR058240">
    <property type="entry name" value="rSAM_sf"/>
</dbReference>
<dbReference type="RefSeq" id="WP_003518341.1">
    <property type="nucleotide sequence ID" value="NZ_CP013828.1"/>
</dbReference>
<dbReference type="PANTHER" id="PTHR11228">
    <property type="entry name" value="RADICAL SAM DOMAIN PROTEIN"/>
    <property type="match status" value="1"/>
</dbReference>
<accession>A0AB36TBJ1</accession>
<keyword evidence="3" id="KW-0949">S-adenosyl-L-methionine</keyword>
<comment type="cofactor">
    <cofactor evidence="1">
        <name>[4Fe-4S] cluster</name>
        <dbReference type="ChEBI" id="CHEBI:49883"/>
    </cofactor>
</comment>
<evidence type="ECO:0000256" key="3">
    <source>
        <dbReference type="ARBA" id="ARBA00022691"/>
    </source>
</evidence>
<gene>
    <name evidence="9" type="ORF">M972_11144</name>
</gene>
<evidence type="ECO:0000313" key="10">
    <source>
        <dbReference type="Proteomes" id="UP000223596"/>
    </source>
</evidence>
<feature type="domain" description="Radical SAM core" evidence="7">
    <location>
        <begin position="35"/>
        <end position="181"/>
    </location>
</feature>
<dbReference type="Proteomes" id="UP000223596">
    <property type="component" value="Unassembled WGS sequence"/>
</dbReference>
<keyword evidence="6" id="KW-0411">Iron-sulfur</keyword>
<evidence type="ECO:0000256" key="4">
    <source>
        <dbReference type="ARBA" id="ARBA00022723"/>
    </source>
</evidence>
<comment type="caution">
    <text evidence="9">The sequence shown here is derived from an EMBL/GenBank/DDBJ whole genome shotgun (WGS) entry which is preliminary data.</text>
</comment>
<evidence type="ECO:0000259" key="7">
    <source>
        <dbReference type="Pfam" id="PF04055"/>
    </source>
</evidence>
<keyword evidence="5" id="KW-0408">Iron</keyword>
<feature type="domain" description="4Fe4S-binding SPASM" evidence="8">
    <location>
        <begin position="252"/>
        <end position="318"/>
    </location>
</feature>
<organism evidence="9 10">
    <name type="scientific">Acetivibrio thermocellus AD2</name>
    <dbReference type="NCBI Taxonomy" id="1138384"/>
    <lineage>
        <taxon>Bacteria</taxon>
        <taxon>Bacillati</taxon>
        <taxon>Bacillota</taxon>
        <taxon>Clostridia</taxon>
        <taxon>Eubacteriales</taxon>
        <taxon>Oscillospiraceae</taxon>
        <taxon>Acetivibrio</taxon>
    </lineage>
</organism>
<protein>
    <submittedName>
        <fullName evidence="9">Radical SAM protein with 4Fe4S-binding SPASM domain</fullName>
    </submittedName>
</protein>
<dbReference type="InterPro" id="IPR013785">
    <property type="entry name" value="Aldolase_TIM"/>
</dbReference>